<proteinExistence type="predicted"/>
<feature type="domain" description="GGDEF" evidence="2">
    <location>
        <begin position="351"/>
        <end position="481"/>
    </location>
</feature>
<keyword evidence="1" id="KW-0812">Transmembrane</keyword>
<dbReference type="GO" id="GO:1902201">
    <property type="term" value="P:negative regulation of bacterial-type flagellum-dependent cell motility"/>
    <property type="evidence" value="ECO:0007669"/>
    <property type="project" value="TreeGrafter"/>
</dbReference>
<evidence type="ECO:0000256" key="1">
    <source>
        <dbReference type="SAM" id="Phobius"/>
    </source>
</evidence>
<dbReference type="SUPFAM" id="SSF55073">
    <property type="entry name" value="Nucleotide cyclase"/>
    <property type="match status" value="1"/>
</dbReference>
<dbReference type="Gene3D" id="3.30.70.270">
    <property type="match status" value="1"/>
</dbReference>
<feature type="transmembrane region" description="Helical" evidence="1">
    <location>
        <begin position="43"/>
        <end position="62"/>
    </location>
</feature>
<evidence type="ECO:0000259" key="2">
    <source>
        <dbReference type="PROSITE" id="PS50887"/>
    </source>
</evidence>
<dbReference type="GO" id="GO:0005886">
    <property type="term" value="C:plasma membrane"/>
    <property type="evidence" value="ECO:0007669"/>
    <property type="project" value="TreeGrafter"/>
</dbReference>
<keyword evidence="1" id="KW-1133">Transmembrane helix</keyword>
<dbReference type="Proteomes" id="UP001154420">
    <property type="component" value="Unassembled WGS sequence"/>
</dbReference>
<gene>
    <name evidence="3" type="ORF">D5281_19390</name>
</gene>
<dbReference type="InterPro" id="IPR050469">
    <property type="entry name" value="Diguanylate_Cyclase"/>
</dbReference>
<dbReference type="AlphaFoldDB" id="A0A9X5BJ65"/>
<dbReference type="InterPro" id="IPR000160">
    <property type="entry name" value="GGDEF_dom"/>
</dbReference>
<name>A0A9X5BJ65_9FIRM</name>
<dbReference type="InterPro" id="IPR043128">
    <property type="entry name" value="Rev_trsase/Diguanyl_cyclase"/>
</dbReference>
<dbReference type="Pfam" id="PF00990">
    <property type="entry name" value="GGDEF"/>
    <property type="match status" value="1"/>
</dbReference>
<reference evidence="3" key="1">
    <citation type="submission" date="2018-09" db="EMBL/GenBank/DDBJ databases">
        <title>Murine metabolic-syndrome-specific gut microbial biobank.</title>
        <authorList>
            <person name="Liu C."/>
        </authorList>
    </citation>
    <scope>NUCLEOTIDE SEQUENCE</scope>
    <source>
        <strain evidence="3">D42-62</strain>
    </source>
</reference>
<dbReference type="PANTHER" id="PTHR45138">
    <property type="entry name" value="REGULATORY COMPONENTS OF SENSORY TRANSDUCTION SYSTEM"/>
    <property type="match status" value="1"/>
</dbReference>
<protein>
    <submittedName>
        <fullName evidence="3">GGDEF domain-containing protein</fullName>
    </submittedName>
</protein>
<dbReference type="NCBIfam" id="TIGR00254">
    <property type="entry name" value="GGDEF"/>
    <property type="match status" value="1"/>
</dbReference>
<dbReference type="PANTHER" id="PTHR45138:SF24">
    <property type="entry name" value="DIGUANYLATE CYCLASE DGCC-RELATED"/>
    <property type="match status" value="1"/>
</dbReference>
<keyword evidence="1" id="KW-0472">Membrane</keyword>
<dbReference type="PROSITE" id="PS50887">
    <property type="entry name" value="GGDEF"/>
    <property type="match status" value="1"/>
</dbReference>
<feature type="transmembrane region" description="Helical" evidence="1">
    <location>
        <begin position="254"/>
        <end position="276"/>
    </location>
</feature>
<dbReference type="GO" id="GO:0043709">
    <property type="term" value="P:cell adhesion involved in single-species biofilm formation"/>
    <property type="evidence" value="ECO:0007669"/>
    <property type="project" value="TreeGrafter"/>
</dbReference>
<dbReference type="CDD" id="cd01949">
    <property type="entry name" value="GGDEF"/>
    <property type="match status" value="1"/>
</dbReference>
<dbReference type="GO" id="GO:0052621">
    <property type="term" value="F:diguanylate cyclase activity"/>
    <property type="evidence" value="ECO:0007669"/>
    <property type="project" value="TreeGrafter"/>
</dbReference>
<dbReference type="EMBL" id="QZDT01000046">
    <property type="protein sequence ID" value="NBJ94679.1"/>
    <property type="molecule type" value="Genomic_DNA"/>
</dbReference>
<organism evidence="3 4">
    <name type="scientific">Parablautia muri</name>
    <dbReference type="NCBI Taxonomy" id="2320879"/>
    <lineage>
        <taxon>Bacteria</taxon>
        <taxon>Bacillati</taxon>
        <taxon>Bacillota</taxon>
        <taxon>Clostridia</taxon>
        <taxon>Lachnospirales</taxon>
        <taxon>Lachnospiraceae</taxon>
        <taxon>Parablautia</taxon>
    </lineage>
</organism>
<dbReference type="InterPro" id="IPR029787">
    <property type="entry name" value="Nucleotide_cyclase"/>
</dbReference>
<dbReference type="SMART" id="SM00267">
    <property type="entry name" value="GGDEF"/>
    <property type="match status" value="1"/>
</dbReference>
<evidence type="ECO:0000313" key="3">
    <source>
        <dbReference type="EMBL" id="NBJ94679.1"/>
    </source>
</evidence>
<accession>A0A9X5BJ65</accession>
<sequence>MTFIIFRMINLRLIIQRGVHQMNEKKSKNNKKDLLKGIRIRTLSFWIVASTILVSVLIIFGIRSVMDQYHELVNMTNEYIHSQNNVMNMSLGSQYLTEQTRLYVISKDSAYADAYFTEAEVTKRRDNALQEMADLLEGNDDTSLNLLADALKLSNELMDVEIHAMKLAALSVNADLTTLSPRIQDYPLSEQELQLSPQGKADAAYQLVFGPAYGQMQQKIENQLLSVTESVISVCSQRQESSKAAMNHVLNHQLFYTLLVVLLVILAYVMIAILILKPIRVYIHCIENNDALQITGAYEFKYLAITYNNIYEMAAAQQNMLRQKAENDALTGLLNRAAFEQMKIRLCEISQPFALLLIDIDVFKSINDTYGHEMGDKALIRAANLLKESFRSTDHVFRIGGDEFAVVMMPIQPSSQNIISEKIDKINYTLQNPTEDFPKYSISVGITFSSKGYHDELFRQADKALYQTKENGRCGYTFYTP</sequence>
<comment type="caution">
    <text evidence="3">The sequence shown here is derived from an EMBL/GenBank/DDBJ whole genome shotgun (WGS) entry which is preliminary data.</text>
</comment>
<keyword evidence="4" id="KW-1185">Reference proteome</keyword>
<evidence type="ECO:0000313" key="4">
    <source>
        <dbReference type="Proteomes" id="UP001154420"/>
    </source>
</evidence>